<reference evidence="6" key="1">
    <citation type="journal article" date="2019" name="Int. J. Syst. Evol. Microbiol.">
        <title>The Global Catalogue of Microorganisms (GCM) 10K type strain sequencing project: providing services to taxonomists for standard genome sequencing and annotation.</title>
        <authorList>
            <consortium name="The Broad Institute Genomics Platform"/>
            <consortium name="The Broad Institute Genome Sequencing Center for Infectious Disease"/>
            <person name="Wu L."/>
            <person name="Ma J."/>
        </authorList>
    </citation>
    <scope>NUCLEOTIDE SEQUENCE [LARGE SCALE GENOMIC DNA]</scope>
    <source>
        <strain evidence="6">TBRC 7912</strain>
    </source>
</reference>
<dbReference type="PROSITE" id="PS51000">
    <property type="entry name" value="HTH_DEOR_2"/>
    <property type="match status" value="1"/>
</dbReference>
<evidence type="ECO:0000256" key="3">
    <source>
        <dbReference type="ARBA" id="ARBA00023163"/>
    </source>
</evidence>
<dbReference type="InterPro" id="IPR051534">
    <property type="entry name" value="CBASS_pafABC_assoc_protein"/>
</dbReference>
<dbReference type="InterPro" id="IPR018356">
    <property type="entry name" value="Tscrpt_reg_HTH_DeoR_CS"/>
</dbReference>
<keyword evidence="6" id="KW-1185">Reference proteome</keyword>
<sequence length="326" mass="35425">MGDTSARLLELLSLLQTPRDWPGSELAGRLGVSPRTVRRDIDRLRELGYPVQATMGAAGGYRLAAGTAMPPLLVDDEEAVAIAVGLRTAASHPVEGIEEASVRALAKLERVLPSRLRHRVGTLAAATVPMGAGDGPPVDPRTLVVLAGAAADHERLRFAYRSADGTESRRLAEPYRLVTAGRRWYLLAYDNDRDDWRSFRVDRIGDPLATGVRVPARVPPEQDAAAFVTDKLHSSAPTYEVVAVLRLPAEEVARRLGGTVGRVEPVDEGRCRLRGPADTLEWTAARLLMLGCEFEVCEPPELVAYLRALGARATRAARASRRRHSP</sequence>
<dbReference type="Gene3D" id="1.10.10.10">
    <property type="entry name" value="Winged helix-like DNA-binding domain superfamily/Winged helix DNA-binding domain"/>
    <property type="match status" value="1"/>
</dbReference>
<dbReference type="Proteomes" id="UP001595698">
    <property type="component" value="Unassembled WGS sequence"/>
</dbReference>
<dbReference type="InterPro" id="IPR026881">
    <property type="entry name" value="WYL_dom"/>
</dbReference>
<evidence type="ECO:0000256" key="1">
    <source>
        <dbReference type="ARBA" id="ARBA00023015"/>
    </source>
</evidence>
<keyword evidence="3" id="KW-0804">Transcription</keyword>
<evidence type="ECO:0000313" key="6">
    <source>
        <dbReference type="Proteomes" id="UP001595698"/>
    </source>
</evidence>
<dbReference type="PROSITE" id="PS52050">
    <property type="entry name" value="WYL"/>
    <property type="match status" value="1"/>
</dbReference>
<dbReference type="InterPro" id="IPR036388">
    <property type="entry name" value="WH-like_DNA-bd_sf"/>
</dbReference>
<dbReference type="InterPro" id="IPR036390">
    <property type="entry name" value="WH_DNA-bd_sf"/>
</dbReference>
<dbReference type="Pfam" id="PF08279">
    <property type="entry name" value="HTH_11"/>
    <property type="match status" value="1"/>
</dbReference>
<dbReference type="Pfam" id="PF13280">
    <property type="entry name" value="WYL"/>
    <property type="match status" value="1"/>
</dbReference>
<dbReference type="PROSITE" id="PS00894">
    <property type="entry name" value="HTH_DEOR_1"/>
    <property type="match status" value="1"/>
</dbReference>
<proteinExistence type="predicted"/>
<accession>A0ABV8F317</accession>
<evidence type="ECO:0000256" key="2">
    <source>
        <dbReference type="ARBA" id="ARBA00023125"/>
    </source>
</evidence>
<keyword evidence="1" id="KW-0805">Transcription regulation</keyword>
<evidence type="ECO:0000259" key="4">
    <source>
        <dbReference type="PROSITE" id="PS51000"/>
    </source>
</evidence>
<gene>
    <name evidence="5" type="ORF">ACFOYY_16195</name>
</gene>
<name>A0ABV8F317_9ACTN</name>
<organism evidence="5 6">
    <name type="scientific">Streptosporangium jomthongense</name>
    <dbReference type="NCBI Taxonomy" id="1193683"/>
    <lineage>
        <taxon>Bacteria</taxon>
        <taxon>Bacillati</taxon>
        <taxon>Actinomycetota</taxon>
        <taxon>Actinomycetes</taxon>
        <taxon>Streptosporangiales</taxon>
        <taxon>Streptosporangiaceae</taxon>
        <taxon>Streptosporangium</taxon>
    </lineage>
</organism>
<keyword evidence="2" id="KW-0238">DNA-binding</keyword>
<comment type="caution">
    <text evidence="5">The sequence shown here is derived from an EMBL/GenBank/DDBJ whole genome shotgun (WGS) entry which is preliminary data.</text>
</comment>
<dbReference type="InterPro" id="IPR001034">
    <property type="entry name" value="DeoR_HTH"/>
</dbReference>
<dbReference type="Pfam" id="PF25583">
    <property type="entry name" value="WCX"/>
    <property type="match status" value="1"/>
</dbReference>
<evidence type="ECO:0000313" key="5">
    <source>
        <dbReference type="EMBL" id="MFC3981683.1"/>
    </source>
</evidence>
<protein>
    <submittedName>
        <fullName evidence="5">Helix-turn-helix transcriptional regulator</fullName>
    </submittedName>
</protein>
<feature type="domain" description="HTH deoR-type" evidence="4">
    <location>
        <begin position="4"/>
        <end position="59"/>
    </location>
</feature>
<dbReference type="PANTHER" id="PTHR34580:SF3">
    <property type="entry name" value="PROTEIN PAFB"/>
    <property type="match status" value="1"/>
</dbReference>
<dbReference type="PIRSF" id="PIRSF016838">
    <property type="entry name" value="PafC"/>
    <property type="match status" value="1"/>
</dbReference>
<dbReference type="InterPro" id="IPR028349">
    <property type="entry name" value="PafC-like"/>
</dbReference>
<dbReference type="InterPro" id="IPR013196">
    <property type="entry name" value="HTH_11"/>
</dbReference>
<dbReference type="SUPFAM" id="SSF46785">
    <property type="entry name" value="Winged helix' DNA-binding domain"/>
    <property type="match status" value="1"/>
</dbReference>
<dbReference type="EMBL" id="JBHSBC010000014">
    <property type="protein sequence ID" value="MFC3981683.1"/>
    <property type="molecule type" value="Genomic_DNA"/>
</dbReference>
<dbReference type="PANTHER" id="PTHR34580">
    <property type="match status" value="1"/>
</dbReference>
<dbReference type="RefSeq" id="WP_386190189.1">
    <property type="nucleotide sequence ID" value="NZ_JBHSBC010000014.1"/>
</dbReference>
<dbReference type="InterPro" id="IPR057727">
    <property type="entry name" value="WCX_dom"/>
</dbReference>